<dbReference type="Pfam" id="PF22995">
    <property type="entry name" value="C2CH-3rd_BIRD-IDD"/>
    <property type="match status" value="1"/>
</dbReference>
<dbReference type="InterPro" id="IPR031140">
    <property type="entry name" value="IDD1-16"/>
</dbReference>
<evidence type="ECO:0000256" key="3">
    <source>
        <dbReference type="ARBA" id="ARBA00022771"/>
    </source>
</evidence>
<protein>
    <submittedName>
        <fullName evidence="9">Transcription factor C2H2 family</fullName>
    </submittedName>
</protein>
<keyword evidence="2" id="KW-0677">Repeat</keyword>
<proteinExistence type="predicted"/>
<dbReference type="Pfam" id="PF12874">
    <property type="entry name" value="zf-met"/>
    <property type="match status" value="1"/>
</dbReference>
<dbReference type="InterPro" id="IPR055187">
    <property type="entry name" value="C2CH-3rd_BIRD-IDD"/>
</dbReference>
<name>A0A9K3DXD7_HELAN</name>
<feature type="domain" description="C2H2-type" evidence="8">
    <location>
        <begin position="6"/>
        <end position="28"/>
    </location>
</feature>
<reference evidence="9" key="1">
    <citation type="journal article" date="2017" name="Nature">
        <title>The sunflower genome provides insights into oil metabolism, flowering and Asterid evolution.</title>
        <authorList>
            <person name="Badouin H."/>
            <person name="Gouzy J."/>
            <person name="Grassa C.J."/>
            <person name="Murat F."/>
            <person name="Staton S.E."/>
            <person name="Cottret L."/>
            <person name="Lelandais-Briere C."/>
            <person name="Owens G.L."/>
            <person name="Carrere S."/>
            <person name="Mayjonade B."/>
            <person name="Legrand L."/>
            <person name="Gill N."/>
            <person name="Kane N.C."/>
            <person name="Bowers J.E."/>
            <person name="Hubner S."/>
            <person name="Bellec A."/>
            <person name="Berard A."/>
            <person name="Berges H."/>
            <person name="Blanchet N."/>
            <person name="Boniface M.C."/>
            <person name="Brunel D."/>
            <person name="Catrice O."/>
            <person name="Chaidir N."/>
            <person name="Claudel C."/>
            <person name="Donnadieu C."/>
            <person name="Faraut T."/>
            <person name="Fievet G."/>
            <person name="Helmstetter N."/>
            <person name="King M."/>
            <person name="Knapp S.J."/>
            <person name="Lai Z."/>
            <person name="Le Paslier M.C."/>
            <person name="Lippi Y."/>
            <person name="Lorenzon L."/>
            <person name="Mandel J.R."/>
            <person name="Marage G."/>
            <person name="Marchand G."/>
            <person name="Marquand E."/>
            <person name="Bret-Mestries E."/>
            <person name="Morien E."/>
            <person name="Nambeesan S."/>
            <person name="Nguyen T."/>
            <person name="Pegot-Espagnet P."/>
            <person name="Pouilly N."/>
            <person name="Raftis F."/>
            <person name="Sallet E."/>
            <person name="Schiex T."/>
            <person name="Thomas J."/>
            <person name="Vandecasteele C."/>
            <person name="Vares D."/>
            <person name="Vear F."/>
            <person name="Vautrin S."/>
            <person name="Crespi M."/>
            <person name="Mangin B."/>
            <person name="Burke J.M."/>
            <person name="Salse J."/>
            <person name="Munos S."/>
            <person name="Vincourt P."/>
            <person name="Rieseberg L.H."/>
            <person name="Langlade N.B."/>
        </authorList>
    </citation>
    <scope>NUCLEOTIDE SEQUENCE</scope>
    <source>
        <tissue evidence="9">Leaves</tissue>
    </source>
</reference>
<keyword evidence="6" id="KW-0804">Transcription</keyword>
<dbReference type="Gramene" id="mRNA:HanXRQr2_Chr15g0677881">
    <property type="protein sequence ID" value="CDS:HanXRQr2_Chr15g0677881.1"/>
    <property type="gene ID" value="HanXRQr2_Chr15g0677881"/>
</dbReference>
<gene>
    <name evidence="9" type="ORF">HanXRQr2_Chr15g0677881</name>
</gene>
<dbReference type="Proteomes" id="UP000215914">
    <property type="component" value="Unassembled WGS sequence"/>
</dbReference>
<dbReference type="Gene3D" id="3.30.160.60">
    <property type="entry name" value="Classic Zinc Finger"/>
    <property type="match status" value="2"/>
</dbReference>
<evidence type="ECO:0000313" key="9">
    <source>
        <dbReference type="EMBL" id="KAF5763231.1"/>
    </source>
</evidence>
<accession>A0A9K3DXD7</accession>
<comment type="caution">
    <text evidence="9">The sequence shown here is derived from an EMBL/GenBank/DDBJ whole genome shotgun (WGS) entry which is preliminary data.</text>
</comment>
<dbReference type="PROSITE" id="PS50157">
    <property type="entry name" value="ZINC_FINGER_C2H2_2"/>
    <property type="match status" value="1"/>
</dbReference>
<keyword evidence="3 7" id="KW-0863">Zinc-finger</keyword>
<dbReference type="SMART" id="SM00355">
    <property type="entry name" value="ZnF_C2H2"/>
    <property type="match status" value="3"/>
</dbReference>
<sequence length="132" mass="15273">MAKNRFICEICLKGFPREQNLQLHKRGHNLPWKLKQSTPKDDVKRKAYVCPEPSCIHHNRAHSLGDLTGIKKHYSRKHGEKKYKCQKCVKMYAVESDLKAHTKTCGKKEYQCSCGTFFSRYATLQLVNSSCP</sequence>
<evidence type="ECO:0000256" key="7">
    <source>
        <dbReference type="PROSITE-ProRule" id="PRU00042"/>
    </source>
</evidence>
<dbReference type="PROSITE" id="PS00028">
    <property type="entry name" value="ZINC_FINGER_C2H2_1"/>
    <property type="match status" value="1"/>
</dbReference>
<organism evidence="9 10">
    <name type="scientific">Helianthus annuus</name>
    <name type="common">Common sunflower</name>
    <dbReference type="NCBI Taxonomy" id="4232"/>
    <lineage>
        <taxon>Eukaryota</taxon>
        <taxon>Viridiplantae</taxon>
        <taxon>Streptophyta</taxon>
        <taxon>Embryophyta</taxon>
        <taxon>Tracheophyta</taxon>
        <taxon>Spermatophyta</taxon>
        <taxon>Magnoliopsida</taxon>
        <taxon>eudicotyledons</taxon>
        <taxon>Gunneridae</taxon>
        <taxon>Pentapetalae</taxon>
        <taxon>asterids</taxon>
        <taxon>campanulids</taxon>
        <taxon>Asterales</taxon>
        <taxon>Asteraceae</taxon>
        <taxon>Asteroideae</taxon>
        <taxon>Heliantheae alliance</taxon>
        <taxon>Heliantheae</taxon>
        <taxon>Helianthus</taxon>
    </lineage>
</organism>
<keyword evidence="5" id="KW-0805">Transcription regulation</keyword>
<evidence type="ECO:0000313" key="10">
    <source>
        <dbReference type="Proteomes" id="UP000215914"/>
    </source>
</evidence>
<dbReference type="PANTHER" id="PTHR10593:SF214">
    <property type="entry name" value="PROTEIN INDETERMINATE-DOMAIN 5, CHLOROPLASTIC"/>
    <property type="match status" value="1"/>
</dbReference>
<dbReference type="GO" id="GO:0006355">
    <property type="term" value="P:regulation of DNA-templated transcription"/>
    <property type="evidence" value="ECO:0007669"/>
    <property type="project" value="UniProtKB-ARBA"/>
</dbReference>
<dbReference type="InterPro" id="IPR036236">
    <property type="entry name" value="Znf_C2H2_sf"/>
</dbReference>
<evidence type="ECO:0000256" key="6">
    <source>
        <dbReference type="ARBA" id="ARBA00023163"/>
    </source>
</evidence>
<evidence type="ECO:0000256" key="5">
    <source>
        <dbReference type="ARBA" id="ARBA00023015"/>
    </source>
</evidence>
<reference evidence="9" key="2">
    <citation type="submission" date="2020-06" db="EMBL/GenBank/DDBJ databases">
        <title>Helianthus annuus Genome sequencing and assembly Release 2.</title>
        <authorList>
            <person name="Gouzy J."/>
            <person name="Langlade N."/>
            <person name="Munos S."/>
        </authorList>
    </citation>
    <scope>NUCLEOTIDE SEQUENCE</scope>
    <source>
        <tissue evidence="9">Leaves</tissue>
    </source>
</reference>
<dbReference type="GO" id="GO:0008270">
    <property type="term" value="F:zinc ion binding"/>
    <property type="evidence" value="ECO:0007669"/>
    <property type="project" value="UniProtKB-KW"/>
</dbReference>
<keyword evidence="4" id="KW-0862">Zinc</keyword>
<dbReference type="PANTHER" id="PTHR10593">
    <property type="entry name" value="SERINE/THREONINE-PROTEIN KINASE RIO"/>
    <property type="match status" value="1"/>
</dbReference>
<evidence type="ECO:0000256" key="2">
    <source>
        <dbReference type="ARBA" id="ARBA00022737"/>
    </source>
</evidence>
<keyword evidence="10" id="KW-1185">Reference proteome</keyword>
<evidence type="ECO:0000256" key="4">
    <source>
        <dbReference type="ARBA" id="ARBA00022833"/>
    </source>
</evidence>
<dbReference type="EMBL" id="MNCJ02000330">
    <property type="protein sequence ID" value="KAF5763231.1"/>
    <property type="molecule type" value="Genomic_DNA"/>
</dbReference>
<dbReference type="InterPro" id="IPR055186">
    <property type="entry name" value="C2H2-2nd_BIRD-IDD"/>
</dbReference>
<dbReference type="Pfam" id="PF22996">
    <property type="entry name" value="C2H2-2nd_BIRD-IDD"/>
    <property type="match status" value="1"/>
</dbReference>
<keyword evidence="1" id="KW-0479">Metal-binding</keyword>
<dbReference type="InterPro" id="IPR013087">
    <property type="entry name" value="Znf_C2H2_type"/>
</dbReference>
<evidence type="ECO:0000259" key="8">
    <source>
        <dbReference type="PROSITE" id="PS50157"/>
    </source>
</evidence>
<dbReference type="SUPFAM" id="SSF57667">
    <property type="entry name" value="beta-beta-alpha zinc fingers"/>
    <property type="match status" value="1"/>
</dbReference>
<evidence type="ECO:0000256" key="1">
    <source>
        <dbReference type="ARBA" id="ARBA00022723"/>
    </source>
</evidence>
<dbReference type="AlphaFoldDB" id="A0A9K3DXD7"/>